<evidence type="ECO:0000256" key="1">
    <source>
        <dbReference type="ARBA" id="ARBA00004651"/>
    </source>
</evidence>
<evidence type="ECO:0000256" key="4">
    <source>
        <dbReference type="ARBA" id="ARBA00022989"/>
    </source>
</evidence>
<dbReference type="EMBL" id="JABFCX010000003">
    <property type="protein sequence ID" value="NNU17081.1"/>
    <property type="molecule type" value="Genomic_DNA"/>
</dbReference>
<name>A0A7Y3RP23_9PROT</name>
<keyword evidence="3 7" id="KW-0812">Transmembrane</keyword>
<evidence type="ECO:0000313" key="9">
    <source>
        <dbReference type="EMBL" id="NNU17081.1"/>
    </source>
</evidence>
<dbReference type="AlphaFoldDB" id="A0A7Y3RP23"/>
<dbReference type="Pfam" id="PF10412">
    <property type="entry name" value="TrwB_AAD_bind"/>
    <property type="match status" value="1"/>
</dbReference>
<evidence type="ECO:0000256" key="3">
    <source>
        <dbReference type="ARBA" id="ARBA00022692"/>
    </source>
</evidence>
<keyword evidence="9" id="KW-0238">DNA-binding</keyword>
<dbReference type="Proteomes" id="UP000536835">
    <property type="component" value="Unassembled WGS sequence"/>
</dbReference>
<keyword evidence="5 7" id="KW-0472">Membrane</keyword>
<dbReference type="PANTHER" id="PTHR37937:SF1">
    <property type="entry name" value="CONJUGATIVE TRANSFER: DNA TRANSPORT"/>
    <property type="match status" value="1"/>
</dbReference>
<keyword evidence="4 7" id="KW-1133">Transmembrane helix</keyword>
<evidence type="ECO:0000259" key="8">
    <source>
        <dbReference type="Pfam" id="PF10412"/>
    </source>
</evidence>
<evidence type="ECO:0000256" key="2">
    <source>
        <dbReference type="ARBA" id="ARBA00022475"/>
    </source>
</evidence>
<reference evidence="9 10" key="1">
    <citation type="submission" date="2020-05" db="EMBL/GenBank/DDBJ databases">
        <title>Parvularcula mediterraneae sp. nov., isolated from polypropylene straw from shallow seawater of the seashore of Laganas in Zakynthos island, Greece.</title>
        <authorList>
            <person name="Szabo I."/>
            <person name="Al-Omari J."/>
            <person name="Rado J."/>
            <person name="Szerdahelyi G.S."/>
        </authorList>
    </citation>
    <scope>NUCLEOTIDE SEQUENCE [LARGE SCALE GENOMIC DNA]</scope>
    <source>
        <strain evidence="9 10">ZS-1/3</strain>
    </source>
</reference>
<protein>
    <submittedName>
        <fullName evidence="9">Type IV secretion system DNA-binding domain-containing protein</fullName>
    </submittedName>
</protein>
<dbReference type="InterPro" id="IPR027417">
    <property type="entry name" value="P-loop_NTPase"/>
</dbReference>
<dbReference type="SUPFAM" id="SSF52540">
    <property type="entry name" value="P-loop containing nucleoside triphosphate hydrolases"/>
    <property type="match status" value="1"/>
</dbReference>
<feature type="region of interest" description="Disordered" evidence="6">
    <location>
        <begin position="590"/>
        <end position="651"/>
    </location>
</feature>
<proteinExistence type="predicted"/>
<dbReference type="Gene3D" id="3.40.50.300">
    <property type="entry name" value="P-loop containing nucleotide triphosphate hydrolases"/>
    <property type="match status" value="2"/>
</dbReference>
<dbReference type="PANTHER" id="PTHR37937">
    <property type="entry name" value="CONJUGATIVE TRANSFER: DNA TRANSPORT"/>
    <property type="match status" value="1"/>
</dbReference>
<dbReference type="GO" id="GO:0003677">
    <property type="term" value="F:DNA binding"/>
    <property type="evidence" value="ECO:0007669"/>
    <property type="project" value="UniProtKB-KW"/>
</dbReference>
<feature type="transmembrane region" description="Helical" evidence="7">
    <location>
        <begin position="29"/>
        <end position="48"/>
    </location>
</feature>
<feature type="transmembrane region" description="Helical" evidence="7">
    <location>
        <begin position="118"/>
        <end position="138"/>
    </location>
</feature>
<evidence type="ECO:0000256" key="7">
    <source>
        <dbReference type="SAM" id="Phobius"/>
    </source>
</evidence>
<dbReference type="InterPro" id="IPR051539">
    <property type="entry name" value="T4SS-coupling_protein"/>
</dbReference>
<comment type="caution">
    <text evidence="9">The sequence shown here is derived from an EMBL/GenBank/DDBJ whole genome shotgun (WGS) entry which is preliminary data.</text>
</comment>
<keyword evidence="2" id="KW-1003">Cell membrane</keyword>
<evidence type="ECO:0000256" key="6">
    <source>
        <dbReference type="SAM" id="MobiDB-lite"/>
    </source>
</evidence>
<sequence>MTQNTNGPLKTFLRGGQVTLHTLRMFGQVIRFLASAMISLMLVIAYLGTMANTSPEERHYAMKRYEAHGYRLLRAPLHTELNMLTASGEHRPFPLSVILTNSAVSEHERSLRKTAVRWLMIGGSVGGAGFLLLIGLFVRRGGSLTRTNIKRGASMTTARALEAEVTAHNKARRREVKALRSAPTYRLAGIPYPLGSEVQHTSISGTIGSGKTQAISALLEQIREAGDRAIVFDLTGGFIGPFYREGTDHILNPLDARSPAWSVFEEAQSKAQFDAIAAAMIPRGMHGDPVWADSARLVFSTAAQLLVGDGKATNEELVRTLLTASLDELGAFFEGTPAAPIISPDSPKMTNSVRMMLSTYLDGLRLLPSGGEPFSVTRWIEEDEAGSTLFLSSRADMHETLKPLLTVWMDTAVRALMSRPRDPFRRIWFILDEVAALQSLPSIMDGLARGRQFGAAFVLGLQAQSQLRQIYGIDGAQSLSSVCRTKLILAASDADTAKWYADFLGRQERSHSNENVSFGANTIRDGVMVARQEKTEHLVIPEEILNLRSLEGFLKLPEGFPLAKVEVPLMVREDRAQPFLPRAEEQLLMKRTKTGPAVDQKTAPKNDDARDLTDLEDLAEGQPREPEGTGVSDSSQIDSETRRFPGWDMEV</sequence>
<comment type="subcellular location">
    <subcellularLocation>
        <location evidence="1">Cell membrane</location>
        <topology evidence="1">Multi-pass membrane protein</topology>
    </subcellularLocation>
</comment>
<keyword evidence="10" id="KW-1185">Reference proteome</keyword>
<gene>
    <name evidence="9" type="ORF">HK107_12185</name>
</gene>
<evidence type="ECO:0000256" key="5">
    <source>
        <dbReference type="ARBA" id="ARBA00023136"/>
    </source>
</evidence>
<dbReference type="CDD" id="cd01127">
    <property type="entry name" value="TrwB_TraG_TraD_VirD4"/>
    <property type="match status" value="1"/>
</dbReference>
<feature type="compositionally biased region" description="Basic and acidic residues" evidence="6">
    <location>
        <begin position="602"/>
        <end position="613"/>
    </location>
</feature>
<accession>A0A7Y3RP23</accession>
<dbReference type="GO" id="GO:0005886">
    <property type="term" value="C:plasma membrane"/>
    <property type="evidence" value="ECO:0007669"/>
    <property type="project" value="UniProtKB-SubCell"/>
</dbReference>
<dbReference type="InterPro" id="IPR019476">
    <property type="entry name" value="T4SS_TraD_DNA-bd"/>
</dbReference>
<organism evidence="9 10">
    <name type="scientific">Parvularcula mediterranea</name>
    <dbReference type="NCBI Taxonomy" id="2732508"/>
    <lineage>
        <taxon>Bacteria</taxon>
        <taxon>Pseudomonadati</taxon>
        <taxon>Pseudomonadota</taxon>
        <taxon>Alphaproteobacteria</taxon>
        <taxon>Parvularculales</taxon>
        <taxon>Parvularculaceae</taxon>
        <taxon>Parvularcula</taxon>
    </lineage>
</organism>
<dbReference type="RefSeq" id="WP_173200156.1">
    <property type="nucleotide sequence ID" value="NZ_JABFCX010000003.1"/>
</dbReference>
<evidence type="ECO:0000313" key="10">
    <source>
        <dbReference type="Proteomes" id="UP000536835"/>
    </source>
</evidence>
<feature type="domain" description="Type IV secretion system coupling protein TraD DNA-binding" evidence="8">
    <location>
        <begin position="185"/>
        <end position="568"/>
    </location>
</feature>